<feature type="compositionally biased region" description="Polar residues" evidence="1">
    <location>
        <begin position="156"/>
        <end position="173"/>
    </location>
</feature>
<dbReference type="Gene3D" id="1.20.58.340">
    <property type="entry name" value="Magnesium transport protein CorA, transmembrane region"/>
    <property type="match status" value="1"/>
</dbReference>
<evidence type="ECO:0000256" key="1">
    <source>
        <dbReference type="SAM" id="MobiDB-lite"/>
    </source>
</evidence>
<dbReference type="PANTHER" id="PTHR21535:SF51">
    <property type="entry name" value="MANGANESE RESISTANCE PROTEIN MNR2"/>
    <property type="match status" value="1"/>
</dbReference>
<reference evidence="2" key="1">
    <citation type="submission" date="2022-07" db="EMBL/GenBank/DDBJ databases">
        <title>Genome Sequence of Physisporinus lineatus.</title>
        <authorList>
            <person name="Buettner E."/>
        </authorList>
    </citation>
    <scope>NUCLEOTIDE SEQUENCE</scope>
    <source>
        <strain evidence="2">VT162</strain>
    </source>
</reference>
<dbReference type="GO" id="GO:0010961">
    <property type="term" value="P:intracellular magnesium ion homeostasis"/>
    <property type="evidence" value="ECO:0007669"/>
    <property type="project" value="TreeGrafter"/>
</dbReference>
<accession>A0AAD5YIL4</accession>
<organism evidence="2 3">
    <name type="scientific">Meripilus lineatus</name>
    <dbReference type="NCBI Taxonomy" id="2056292"/>
    <lineage>
        <taxon>Eukaryota</taxon>
        <taxon>Fungi</taxon>
        <taxon>Dikarya</taxon>
        <taxon>Basidiomycota</taxon>
        <taxon>Agaricomycotina</taxon>
        <taxon>Agaricomycetes</taxon>
        <taxon>Polyporales</taxon>
        <taxon>Meripilaceae</taxon>
        <taxon>Meripilus</taxon>
    </lineage>
</organism>
<sequence length="409" mass="44316">MGGAIPPAPTPSSSDFTIPFPLPRARQRKLSQSHPGPRRGKMALFEQSNAPPPSLAFRAPHLSASGTGPTTLSAVPSYDNLPDVLTGIGGTQNGVGSPPGILQIPPSGLGSGHDRPYRFSFYSNSLSATIHARSLSELPAEGQTFEELFSGLKPPSDTTSATMNNISRPSTRMSGAGGIGVQTKSGVSTPVPLSMPLPERQSGISKMSAITRGLGNGFHGGVGPGGGGFGAGGGGPNGVGRANGNASDTNTWWLDIQSPTDEEMKLLTKVFSIHPLTTEDILMEETREKIELFRTYYFVCFRSFEQDQYSPTYLEPLNMYIIVFREGILSFHFRPTPHPQNVRRRIKQLKDYISVTSDWISYALIDDITDAFGPLIQSIEYEVDSIDELVLILKEAEQSDMLRRAREEM</sequence>
<dbReference type="AlphaFoldDB" id="A0AAD5YIL4"/>
<feature type="region of interest" description="Disordered" evidence="1">
    <location>
        <begin position="1"/>
        <end position="70"/>
    </location>
</feature>
<dbReference type="GO" id="GO:0015095">
    <property type="term" value="F:magnesium ion transmembrane transporter activity"/>
    <property type="evidence" value="ECO:0007669"/>
    <property type="project" value="InterPro"/>
</dbReference>
<dbReference type="Pfam" id="PF01544">
    <property type="entry name" value="CorA"/>
    <property type="match status" value="1"/>
</dbReference>
<dbReference type="Gene3D" id="3.30.460.20">
    <property type="entry name" value="CorA soluble domain-like"/>
    <property type="match status" value="1"/>
</dbReference>
<proteinExistence type="predicted"/>
<dbReference type="InterPro" id="IPR044089">
    <property type="entry name" value="Alr1-like"/>
</dbReference>
<dbReference type="Proteomes" id="UP001212997">
    <property type="component" value="Unassembled WGS sequence"/>
</dbReference>
<evidence type="ECO:0000313" key="3">
    <source>
        <dbReference type="Proteomes" id="UP001212997"/>
    </source>
</evidence>
<dbReference type="InterPro" id="IPR002523">
    <property type="entry name" value="MgTranspt_CorA/ZnTranspt_ZntB"/>
</dbReference>
<dbReference type="CDD" id="cd12829">
    <property type="entry name" value="Alr1p-like"/>
    <property type="match status" value="1"/>
</dbReference>
<dbReference type="SUPFAM" id="SSF143865">
    <property type="entry name" value="CorA soluble domain-like"/>
    <property type="match status" value="1"/>
</dbReference>
<feature type="region of interest" description="Disordered" evidence="1">
    <location>
        <begin position="151"/>
        <end position="176"/>
    </location>
</feature>
<dbReference type="GO" id="GO:0016020">
    <property type="term" value="C:membrane"/>
    <property type="evidence" value="ECO:0007669"/>
    <property type="project" value="InterPro"/>
</dbReference>
<name>A0AAD5YIL4_9APHY</name>
<protein>
    <submittedName>
        <fullName evidence="2">Uncharacterized protein</fullName>
    </submittedName>
</protein>
<gene>
    <name evidence="2" type="ORF">NLI96_g1223</name>
</gene>
<keyword evidence="3" id="KW-1185">Reference proteome</keyword>
<feature type="compositionally biased region" description="Pro residues" evidence="1">
    <location>
        <begin position="1"/>
        <end position="10"/>
    </location>
</feature>
<dbReference type="EMBL" id="JANAWD010000023">
    <property type="protein sequence ID" value="KAJ3490718.1"/>
    <property type="molecule type" value="Genomic_DNA"/>
</dbReference>
<comment type="caution">
    <text evidence="2">The sequence shown here is derived from an EMBL/GenBank/DDBJ whole genome shotgun (WGS) entry which is preliminary data.</text>
</comment>
<evidence type="ECO:0000313" key="2">
    <source>
        <dbReference type="EMBL" id="KAJ3490718.1"/>
    </source>
</evidence>
<dbReference type="PANTHER" id="PTHR21535">
    <property type="entry name" value="MAGNESIUM AND COBALT TRANSPORT PROTEIN/MITOCHONDRIAL IMPORT INNER MEMBRANE TRANSLOCASE SUBUNIT TIM8"/>
    <property type="match status" value="1"/>
</dbReference>
<feature type="compositionally biased region" description="Basic residues" evidence="1">
    <location>
        <begin position="25"/>
        <end position="41"/>
    </location>
</feature>
<dbReference type="InterPro" id="IPR045861">
    <property type="entry name" value="CorA_cytoplasmic_dom"/>
</dbReference>